<comment type="caution">
    <text evidence="1">The sequence shown here is derived from an EMBL/GenBank/DDBJ whole genome shotgun (WGS) entry which is preliminary data.</text>
</comment>
<dbReference type="Proteomes" id="UP000187283">
    <property type="component" value="Unassembled WGS sequence"/>
</dbReference>
<proteinExistence type="predicted"/>
<keyword evidence="2" id="KW-1185">Reference proteome</keyword>
<gene>
    <name evidence="1" type="ORF">AYI70_g496</name>
</gene>
<name>A0A1R1YGK3_9FUNG</name>
<organism evidence="1 2">
    <name type="scientific">Smittium culicis</name>
    <dbReference type="NCBI Taxonomy" id="133412"/>
    <lineage>
        <taxon>Eukaryota</taxon>
        <taxon>Fungi</taxon>
        <taxon>Fungi incertae sedis</taxon>
        <taxon>Zoopagomycota</taxon>
        <taxon>Kickxellomycotina</taxon>
        <taxon>Harpellomycetes</taxon>
        <taxon>Harpellales</taxon>
        <taxon>Legeriomycetaceae</taxon>
        <taxon>Smittium</taxon>
    </lineage>
</organism>
<sequence>MGDIGKPCITSLSTLKNGDIKLSILNPASESFYGYGVVRLPKIDEGHKIFVLGYSTWAESIIKRHN</sequence>
<dbReference type="EMBL" id="LSSN01000076">
    <property type="protein sequence ID" value="OMJ26019.1"/>
    <property type="molecule type" value="Genomic_DNA"/>
</dbReference>
<dbReference type="AlphaFoldDB" id="A0A1R1YGK3"/>
<protein>
    <submittedName>
        <fullName evidence="1">Uncharacterized protein</fullName>
    </submittedName>
</protein>
<evidence type="ECO:0000313" key="1">
    <source>
        <dbReference type="EMBL" id="OMJ26019.1"/>
    </source>
</evidence>
<evidence type="ECO:0000313" key="2">
    <source>
        <dbReference type="Proteomes" id="UP000187283"/>
    </source>
</evidence>
<reference evidence="1 2" key="1">
    <citation type="submission" date="2017-01" db="EMBL/GenBank/DDBJ databases">
        <authorList>
            <person name="Mah S.A."/>
            <person name="Swanson W.J."/>
            <person name="Moy G.W."/>
            <person name="Vacquier V.D."/>
        </authorList>
    </citation>
    <scope>NUCLEOTIDE SEQUENCE [LARGE SCALE GENOMIC DNA]</scope>
    <source>
        <strain evidence="1 2">GSMNP</strain>
    </source>
</reference>
<accession>A0A1R1YGK3</accession>